<feature type="binding site" evidence="5">
    <location>
        <position position="254"/>
    </location>
    <ligand>
        <name>a divalent metal cation</name>
        <dbReference type="ChEBI" id="CHEBI:60240"/>
        <label>1</label>
    </ligand>
</feature>
<comment type="subunit">
    <text evidence="2">Homohexamer.</text>
</comment>
<comment type="similarity">
    <text evidence="1">Belongs to the GTP cyclohydrolase I type 2/NIF3 family.</text>
</comment>
<sequence>MDEANGNQEQPEPVEQIAVPALAEVLLAVEELWPESLAEDWDAVGLVVGRPTSSVQKILFAVDPSIEVGDEALEWGADLLITHHPLLLRGVNTVAATTGKGQVVHALIEGGCGLLTVHTNADSAVGGVSDVLADALELSNVKPLQAAKHGLPEEGMGRVGELPQLRSLADVAELIFSVLPAVAGGVRVAGDRQALVRKVALCGGAGDSLFDAVRAANADVYITADLRHHPATEARESAADGRPFLIDLSHFASEWLWLPAAASALGNVLGDQGFDVELRVSQINTDPWDFVLTPGSD</sequence>
<proteinExistence type="inferred from homology"/>
<dbReference type="FunFam" id="3.40.1390.30:FF:000001">
    <property type="entry name" value="GTP cyclohydrolase 1 type 2"/>
    <property type="match status" value="1"/>
</dbReference>
<dbReference type="HOGENOM" id="CLU_037423_1_2_11"/>
<name>A9WV13_RENSM</name>
<dbReference type="KEGG" id="rsa:RSal33209_3322"/>
<dbReference type="InterPro" id="IPR002678">
    <property type="entry name" value="DUF34/NIF3"/>
</dbReference>
<dbReference type="PANTHER" id="PTHR13799:SF14">
    <property type="entry name" value="GTP CYCLOHYDROLASE 1 TYPE 2 HOMOLOG"/>
    <property type="match status" value="1"/>
</dbReference>
<reference evidence="7" key="1">
    <citation type="journal article" date="2008" name="J. Bacteriol.">
        <title>Genome sequence of the fish pathogen Renibacterium salmoninarum suggests reductive evolution away from an environmental Arthrobacter ancestor.</title>
        <authorList>
            <person name="Wiens G.D."/>
            <person name="Rockey D.D."/>
            <person name="Wu Z."/>
            <person name="Chang J."/>
            <person name="Levy R."/>
            <person name="Crane S."/>
            <person name="Chen D.S."/>
            <person name="Capri G.R."/>
            <person name="Burnett J.R."/>
            <person name="Sudheesh P.S."/>
            <person name="Schipma M.J."/>
            <person name="Burd H."/>
            <person name="Bhattacharyya A."/>
            <person name="Rhodes L.D."/>
            <person name="Kaul R."/>
            <person name="Strom M.S."/>
        </authorList>
    </citation>
    <scope>NUCLEOTIDE SEQUENCE [LARGE SCALE GENOMIC DNA]</scope>
    <source>
        <strain evidence="7">ATCC 33209 / DSM 20767 / JCM 11484 / NBRC 15589 / NCIMB 2235</strain>
    </source>
</reference>
<keyword evidence="7" id="KW-1185">Reference proteome</keyword>
<dbReference type="STRING" id="288705.RSal33209_3322"/>
<evidence type="ECO:0000256" key="4">
    <source>
        <dbReference type="ARBA" id="ARBA00022723"/>
    </source>
</evidence>
<dbReference type="Gene3D" id="3.40.1390.30">
    <property type="entry name" value="NIF3 (NGG1p interacting factor 3)-like"/>
    <property type="match status" value="2"/>
</dbReference>
<dbReference type="GO" id="GO:0005737">
    <property type="term" value="C:cytoplasm"/>
    <property type="evidence" value="ECO:0007669"/>
    <property type="project" value="TreeGrafter"/>
</dbReference>
<evidence type="ECO:0000256" key="5">
    <source>
        <dbReference type="PIRSR" id="PIRSR602678-1"/>
    </source>
</evidence>
<dbReference type="InterPro" id="IPR036069">
    <property type="entry name" value="DUF34/NIF3_sf"/>
</dbReference>
<organism evidence="6 7">
    <name type="scientific">Renibacterium salmoninarum (strain ATCC 33209 / DSM 20767 / JCM 11484 / NBRC 15589 / NCIMB 2235)</name>
    <dbReference type="NCBI Taxonomy" id="288705"/>
    <lineage>
        <taxon>Bacteria</taxon>
        <taxon>Bacillati</taxon>
        <taxon>Actinomycetota</taxon>
        <taxon>Actinomycetes</taxon>
        <taxon>Micrococcales</taxon>
        <taxon>Micrococcaceae</taxon>
        <taxon>Renibacterium</taxon>
    </lineage>
</organism>
<dbReference type="GO" id="GO:0046872">
    <property type="term" value="F:metal ion binding"/>
    <property type="evidence" value="ECO:0007669"/>
    <property type="project" value="UniProtKB-KW"/>
</dbReference>
<evidence type="ECO:0000256" key="1">
    <source>
        <dbReference type="ARBA" id="ARBA00006964"/>
    </source>
</evidence>
<feature type="binding site" evidence="5">
    <location>
        <position position="83"/>
    </location>
    <ligand>
        <name>a divalent metal cation</name>
        <dbReference type="ChEBI" id="CHEBI:60240"/>
        <label>1</label>
    </ligand>
</feature>
<keyword evidence="4 5" id="KW-0479">Metal-binding</keyword>
<dbReference type="RefSeq" id="WP_012246674.1">
    <property type="nucleotide sequence ID" value="NC_010168.1"/>
</dbReference>
<gene>
    <name evidence="6" type="ordered locus">RSal33209_3322</name>
</gene>
<dbReference type="EMBL" id="CP000910">
    <property type="protein sequence ID" value="ABY25034.1"/>
    <property type="molecule type" value="Genomic_DNA"/>
</dbReference>
<evidence type="ECO:0000256" key="2">
    <source>
        <dbReference type="ARBA" id="ARBA00011643"/>
    </source>
</evidence>
<feature type="binding site" evidence="5">
    <location>
        <position position="250"/>
    </location>
    <ligand>
        <name>a divalent metal cation</name>
        <dbReference type="ChEBI" id="CHEBI:60240"/>
        <label>1</label>
    </ligand>
</feature>
<protein>
    <recommendedName>
        <fullName evidence="3">GTP cyclohydrolase 1 type 2 homolog</fullName>
    </recommendedName>
</protein>
<feature type="binding site" evidence="5">
    <location>
        <position position="122"/>
    </location>
    <ligand>
        <name>a divalent metal cation</name>
        <dbReference type="ChEBI" id="CHEBI:60240"/>
        <label>1</label>
    </ligand>
</feature>
<dbReference type="PANTHER" id="PTHR13799">
    <property type="entry name" value="NGG1 INTERACTING FACTOR 3"/>
    <property type="match status" value="1"/>
</dbReference>
<dbReference type="SUPFAM" id="SSF102705">
    <property type="entry name" value="NIF3 (NGG1p interacting factor 3)-like"/>
    <property type="match status" value="1"/>
</dbReference>
<feature type="binding site" evidence="5">
    <location>
        <position position="84"/>
    </location>
    <ligand>
        <name>a divalent metal cation</name>
        <dbReference type="ChEBI" id="CHEBI:60240"/>
        <label>1</label>
    </ligand>
</feature>
<dbReference type="AlphaFoldDB" id="A9WV13"/>
<dbReference type="Pfam" id="PF01784">
    <property type="entry name" value="DUF34_NIF3"/>
    <property type="match status" value="1"/>
</dbReference>
<evidence type="ECO:0000313" key="6">
    <source>
        <dbReference type="EMBL" id="ABY25034.1"/>
    </source>
</evidence>
<dbReference type="NCBIfam" id="TIGR00486">
    <property type="entry name" value="YbgI_SA1388"/>
    <property type="match status" value="1"/>
</dbReference>
<dbReference type="eggNOG" id="COG0327">
    <property type="taxonomic scope" value="Bacteria"/>
</dbReference>
<accession>A9WV13</accession>
<evidence type="ECO:0000256" key="3">
    <source>
        <dbReference type="ARBA" id="ARBA00022112"/>
    </source>
</evidence>
<dbReference type="Proteomes" id="UP000002007">
    <property type="component" value="Chromosome"/>
</dbReference>
<evidence type="ECO:0000313" key="7">
    <source>
        <dbReference type="Proteomes" id="UP000002007"/>
    </source>
</evidence>